<keyword evidence="1" id="KW-0732">Signal</keyword>
<protein>
    <submittedName>
        <fullName evidence="2">DUF1134 domain-containing protein</fullName>
    </submittedName>
</protein>
<dbReference type="RefSeq" id="WP_218404323.1">
    <property type="nucleotide sequence ID" value="NZ_JAGSPC010000001.1"/>
</dbReference>
<organism evidence="2 3">
    <name type="scientific">Erythrobacter crassostreae</name>
    <dbReference type="NCBI Taxonomy" id="2828328"/>
    <lineage>
        <taxon>Bacteria</taxon>
        <taxon>Pseudomonadati</taxon>
        <taxon>Pseudomonadota</taxon>
        <taxon>Alphaproteobacteria</taxon>
        <taxon>Sphingomonadales</taxon>
        <taxon>Erythrobacteraceae</taxon>
        <taxon>Erythrobacter/Porphyrobacter group</taxon>
        <taxon>Erythrobacter</taxon>
    </lineage>
</organism>
<evidence type="ECO:0000313" key="2">
    <source>
        <dbReference type="EMBL" id="MBV7259080.1"/>
    </source>
</evidence>
<keyword evidence="3" id="KW-1185">Reference proteome</keyword>
<gene>
    <name evidence="2" type="ORF">KCG46_05750</name>
</gene>
<sequence>MNLLATGTKSSIWSKLVATAIGTVALLAVPVNAQSVGTFDPDEAFETTQQNASDAATGAVQDAGTIDADLVQPELGSVPSVAPPIEGPQPVRVDDASAVETDPVAPSVFDEEFGAYGENAEPNAADAGEEVVTTAAADSKTYGEDDLIGAAEGVFGKGAEGLARMIEDLLKEQGEPNGYIVGREAGGAFIIGARYGSGTLFHKVEGERKVYWTGPSIGLDAGANAAKTFVLVYNLFDTEDLYTRYPAGEGQAYLIGGMHASYMRKGDVVLIPIRLGAGVRLGINAGYMKFSKKQRWLPF</sequence>
<evidence type="ECO:0000256" key="1">
    <source>
        <dbReference type="SAM" id="SignalP"/>
    </source>
</evidence>
<proteinExistence type="predicted"/>
<name>A0A9X1F2I0_9SPHN</name>
<dbReference type="AlphaFoldDB" id="A0A9X1F2I0"/>
<dbReference type="EMBL" id="JAGSPC010000001">
    <property type="protein sequence ID" value="MBV7259080.1"/>
    <property type="molecule type" value="Genomic_DNA"/>
</dbReference>
<feature type="chain" id="PRO_5040967345" evidence="1">
    <location>
        <begin position="34"/>
        <end position="299"/>
    </location>
</feature>
<comment type="caution">
    <text evidence="2">The sequence shown here is derived from an EMBL/GenBank/DDBJ whole genome shotgun (WGS) entry which is preliminary data.</text>
</comment>
<feature type="signal peptide" evidence="1">
    <location>
        <begin position="1"/>
        <end position="33"/>
    </location>
</feature>
<evidence type="ECO:0000313" key="3">
    <source>
        <dbReference type="Proteomes" id="UP001138681"/>
    </source>
</evidence>
<dbReference type="Proteomes" id="UP001138681">
    <property type="component" value="Unassembled WGS sequence"/>
</dbReference>
<dbReference type="Pfam" id="PF06577">
    <property type="entry name" value="EipA"/>
    <property type="match status" value="1"/>
</dbReference>
<reference evidence="2" key="1">
    <citation type="submission" date="2021-04" db="EMBL/GenBank/DDBJ databases">
        <authorList>
            <person name="Pira H."/>
            <person name="Risdian C."/>
            <person name="Wink J."/>
        </authorList>
    </citation>
    <scope>NUCLEOTIDE SEQUENCE</scope>
    <source>
        <strain evidence="2">WH158</strain>
    </source>
</reference>
<accession>A0A9X1F2I0</accession>
<dbReference type="InterPro" id="IPR008325">
    <property type="entry name" value="EipA-like"/>
</dbReference>